<reference evidence="13" key="2">
    <citation type="submission" date="2025-08" db="UniProtKB">
        <authorList>
            <consortium name="Ensembl"/>
        </authorList>
    </citation>
    <scope>IDENTIFICATION</scope>
    <source>
        <strain evidence="13">2N</strain>
    </source>
</reference>
<gene>
    <name evidence="13" type="primary">ZCCHC9</name>
</gene>
<name>A0A286XIG6_CAVPO</name>
<dbReference type="GeneID" id="100721576"/>
<dbReference type="Ensembl" id="ENSCPOT00000031344.1">
    <property type="protein sequence ID" value="ENSCPOP00000025237.1"/>
    <property type="gene ID" value="ENSCPOG00000003947.4"/>
</dbReference>
<dbReference type="PROSITE" id="PS50158">
    <property type="entry name" value="ZF_CCHC"/>
    <property type="match status" value="2"/>
</dbReference>
<keyword evidence="3" id="KW-0677">Repeat</keyword>
<keyword evidence="5" id="KW-0862">Zinc</keyword>
<dbReference type="CTD" id="84240"/>
<feature type="region of interest" description="Disordered" evidence="11">
    <location>
        <begin position="1"/>
        <end position="68"/>
    </location>
</feature>
<keyword evidence="14" id="KW-1185">Reference proteome</keyword>
<dbReference type="AlphaFoldDB" id="A0A286XIG6"/>
<dbReference type="GO" id="GO:0003676">
    <property type="term" value="F:nucleic acid binding"/>
    <property type="evidence" value="ECO:0007669"/>
    <property type="project" value="InterPro"/>
</dbReference>
<dbReference type="KEGG" id="cpoc:100721576"/>
<evidence type="ECO:0000256" key="3">
    <source>
        <dbReference type="ARBA" id="ARBA00022737"/>
    </source>
</evidence>
<dbReference type="eggNOG" id="KOG4400">
    <property type="taxonomic scope" value="Eukaryota"/>
</dbReference>
<proteinExistence type="predicted"/>
<feature type="domain" description="CCHC-type" evidence="12">
    <location>
        <begin position="185"/>
        <end position="201"/>
    </location>
</feature>
<dbReference type="GeneTree" id="ENSGT00950000183041"/>
<sequence>MTRWARVTTTRSKRPLPATSWEDMKEGSPQGRSSDLPKRHQSGAGRPPLKNDTPQAKHKKNKKKKEYLNEDVNGFMEYLRQNSQMAPSGEVIATDSPEMREEIAVALKKDSRREGRRLKRQAAKKNAMVCFHCRKPGHGVADCPAALENQEMGTGICYRCGSTEHEITKCKAKVDPALGEFPFAKCFVCGEMGHLSRSCPENPKGLYADGGGCKLCGSVEHLKRDCPEGQHADRAVTVGRWAKGMSADYEEVMDAPKVQKPKAKTPKVVHF</sequence>
<feature type="domain" description="CCHC-type" evidence="12">
    <location>
        <begin position="130"/>
        <end position="144"/>
    </location>
</feature>
<dbReference type="OrthoDB" id="3863715at2759"/>
<accession>A0A286XIG6</accession>
<dbReference type="SUPFAM" id="SSF57756">
    <property type="entry name" value="Retrovirus zinc finger-like domains"/>
    <property type="match status" value="2"/>
</dbReference>
<comment type="function">
    <text evidence="8">May down-regulate transcription mediated by NF-kappa-B and the serum response element.</text>
</comment>
<dbReference type="PANTHER" id="PTHR46242:SF1">
    <property type="entry name" value="ZINC FINGER CCHC DOMAIN-CONTAINING PROTEIN 9"/>
    <property type="match status" value="1"/>
</dbReference>
<keyword evidence="7" id="KW-0539">Nucleus</keyword>
<evidence type="ECO:0000259" key="12">
    <source>
        <dbReference type="PROSITE" id="PS50158"/>
    </source>
</evidence>
<dbReference type="InterPro" id="IPR001878">
    <property type="entry name" value="Znf_CCHC"/>
</dbReference>
<dbReference type="InterPro" id="IPR042246">
    <property type="entry name" value="ZCCHC9"/>
</dbReference>
<evidence type="ECO:0000256" key="5">
    <source>
        <dbReference type="ARBA" id="ARBA00022833"/>
    </source>
</evidence>
<evidence type="ECO:0000256" key="8">
    <source>
        <dbReference type="ARBA" id="ARBA00059046"/>
    </source>
</evidence>
<evidence type="ECO:0000256" key="7">
    <source>
        <dbReference type="ARBA" id="ARBA00023242"/>
    </source>
</evidence>
<dbReference type="PANTHER" id="PTHR46242">
    <property type="entry name" value="ZINC FINGER CCHC DOMAIN-CONTAINING PROTEIN 9 ZCCHC9"/>
    <property type="match status" value="1"/>
</dbReference>
<evidence type="ECO:0000256" key="11">
    <source>
        <dbReference type="SAM" id="MobiDB-lite"/>
    </source>
</evidence>
<dbReference type="FunFam" id="4.10.60.10:FF:000091">
    <property type="entry name" value="Zinc finger CCHC-type-containing 9"/>
    <property type="match status" value="1"/>
</dbReference>
<feature type="compositionally biased region" description="Basic residues" evidence="11">
    <location>
        <begin position="56"/>
        <end position="65"/>
    </location>
</feature>
<dbReference type="GO" id="GO:0005730">
    <property type="term" value="C:nucleolus"/>
    <property type="evidence" value="ECO:0007669"/>
    <property type="project" value="UniProtKB-SubCell"/>
</dbReference>
<dbReference type="STRING" id="10141.ENSCPOP00000025237"/>
<dbReference type="Proteomes" id="UP000005447">
    <property type="component" value="Unassembled WGS sequence"/>
</dbReference>
<evidence type="ECO:0000256" key="4">
    <source>
        <dbReference type="ARBA" id="ARBA00022771"/>
    </source>
</evidence>
<evidence type="ECO:0000313" key="13">
    <source>
        <dbReference type="Ensembl" id="ENSCPOP00000025237.1"/>
    </source>
</evidence>
<dbReference type="GO" id="GO:0008270">
    <property type="term" value="F:zinc ion binding"/>
    <property type="evidence" value="ECO:0007669"/>
    <property type="project" value="UniProtKB-KW"/>
</dbReference>
<evidence type="ECO:0000256" key="10">
    <source>
        <dbReference type="PROSITE-ProRule" id="PRU00047"/>
    </source>
</evidence>
<dbReference type="FunCoup" id="A0A286XIG6">
    <property type="interactions" value="1902"/>
</dbReference>
<comment type="subcellular location">
    <subcellularLocation>
        <location evidence="1">Nucleus</location>
        <location evidence="1">Nucleolus</location>
    </subcellularLocation>
</comment>
<dbReference type="OMA" id="RLKRQEM"/>
<dbReference type="Pfam" id="PF00098">
    <property type="entry name" value="zf-CCHC"/>
    <property type="match status" value="2"/>
</dbReference>
<dbReference type="InParanoid" id="A0A286XIG6"/>
<evidence type="ECO:0000256" key="2">
    <source>
        <dbReference type="ARBA" id="ARBA00022723"/>
    </source>
</evidence>
<keyword evidence="4 10" id="KW-0863">Zinc-finger</keyword>
<dbReference type="Bgee" id="ENSCPOG00000003947">
    <property type="expression patterns" value="Expressed in adult mammalian kidney and 13 other cell types or tissues"/>
</dbReference>
<dbReference type="InterPro" id="IPR036875">
    <property type="entry name" value="Znf_CCHC_sf"/>
</dbReference>
<keyword evidence="2" id="KW-0479">Metal-binding</keyword>
<evidence type="ECO:0000256" key="9">
    <source>
        <dbReference type="ARBA" id="ARBA00071051"/>
    </source>
</evidence>
<dbReference type="GO" id="GO:0005654">
    <property type="term" value="C:nucleoplasm"/>
    <property type="evidence" value="ECO:0007669"/>
    <property type="project" value="Ensembl"/>
</dbReference>
<evidence type="ECO:0000256" key="6">
    <source>
        <dbReference type="ARBA" id="ARBA00023163"/>
    </source>
</evidence>
<dbReference type="Gene3D" id="4.10.60.10">
    <property type="entry name" value="Zinc finger, CCHC-type"/>
    <property type="match status" value="2"/>
</dbReference>
<dbReference type="FunFam" id="4.10.60.10:FF:000017">
    <property type="entry name" value="zinc finger CCHC domain-containing protein 9"/>
    <property type="match status" value="1"/>
</dbReference>
<dbReference type="SMART" id="SM00343">
    <property type="entry name" value="ZnF_C2HC"/>
    <property type="match status" value="4"/>
</dbReference>
<protein>
    <recommendedName>
        <fullName evidence="9">Zinc finger CCHC domain-containing protein 9</fullName>
    </recommendedName>
</protein>
<dbReference type="RefSeq" id="XP_003479558.1">
    <property type="nucleotide sequence ID" value="XM_003479510.5"/>
</dbReference>
<reference evidence="13" key="3">
    <citation type="submission" date="2025-09" db="UniProtKB">
        <authorList>
            <consortium name="Ensembl"/>
        </authorList>
    </citation>
    <scope>IDENTIFICATION</scope>
    <source>
        <strain evidence="13">2N</strain>
    </source>
</reference>
<dbReference type="VEuPathDB" id="HostDB:ENSCPOG00000003947"/>
<dbReference type="EMBL" id="AAKN02002603">
    <property type="status" value="NOT_ANNOTATED_CDS"/>
    <property type="molecule type" value="Genomic_DNA"/>
</dbReference>
<reference evidence="14" key="1">
    <citation type="journal article" date="2011" name="Nature">
        <title>A high-resolution map of human evolutionary constraint using 29 mammals.</title>
        <authorList>
            <person name="Lindblad-Toh K."/>
            <person name="Garber M."/>
            <person name="Zuk O."/>
            <person name="Lin M.F."/>
            <person name="Parker B.J."/>
            <person name="Washietl S."/>
            <person name="Kheradpour P."/>
            <person name="Ernst J."/>
            <person name="Jordan G."/>
            <person name="Mauceli E."/>
            <person name="Ward L.D."/>
            <person name="Lowe C.B."/>
            <person name="Holloway A.K."/>
            <person name="Clamp M."/>
            <person name="Gnerre S."/>
            <person name="Alfoldi J."/>
            <person name="Beal K."/>
            <person name="Chang J."/>
            <person name="Clawson H."/>
            <person name="Cuff J."/>
            <person name="Di Palma F."/>
            <person name="Fitzgerald S."/>
            <person name="Flicek P."/>
            <person name="Guttman M."/>
            <person name="Hubisz M.J."/>
            <person name="Jaffe D.B."/>
            <person name="Jungreis I."/>
            <person name="Kent W.J."/>
            <person name="Kostka D."/>
            <person name="Lara M."/>
            <person name="Martins A.L."/>
            <person name="Massingham T."/>
            <person name="Moltke I."/>
            <person name="Raney B.J."/>
            <person name="Rasmussen M.D."/>
            <person name="Robinson J."/>
            <person name="Stark A."/>
            <person name="Vilella A.J."/>
            <person name="Wen J."/>
            <person name="Xie X."/>
            <person name="Zody M.C."/>
            <person name="Baldwin J."/>
            <person name="Bloom T."/>
            <person name="Chin C.W."/>
            <person name="Heiman D."/>
            <person name="Nicol R."/>
            <person name="Nusbaum C."/>
            <person name="Young S."/>
            <person name="Wilkinson J."/>
            <person name="Worley K.C."/>
            <person name="Kovar C.L."/>
            <person name="Muzny D.M."/>
            <person name="Gibbs R.A."/>
            <person name="Cree A."/>
            <person name="Dihn H.H."/>
            <person name="Fowler G."/>
            <person name="Jhangiani S."/>
            <person name="Joshi V."/>
            <person name="Lee S."/>
            <person name="Lewis L.R."/>
            <person name="Nazareth L.V."/>
            <person name="Okwuonu G."/>
            <person name="Santibanez J."/>
            <person name="Warren W.C."/>
            <person name="Mardis E.R."/>
            <person name="Weinstock G.M."/>
            <person name="Wilson R.K."/>
            <person name="Delehaunty K."/>
            <person name="Dooling D."/>
            <person name="Fronik C."/>
            <person name="Fulton L."/>
            <person name="Fulton B."/>
            <person name="Graves T."/>
            <person name="Minx P."/>
            <person name="Sodergren E."/>
            <person name="Birney E."/>
            <person name="Margulies E.H."/>
            <person name="Herrero J."/>
            <person name="Green E.D."/>
            <person name="Haussler D."/>
            <person name="Siepel A."/>
            <person name="Goldman N."/>
            <person name="Pollard K.S."/>
            <person name="Pedersen J.S."/>
            <person name="Lander E.S."/>
            <person name="Kellis M."/>
        </authorList>
    </citation>
    <scope>NUCLEOTIDE SEQUENCE [LARGE SCALE GENOMIC DNA]</scope>
    <source>
        <strain evidence="14">2N</strain>
    </source>
</reference>
<keyword evidence="6" id="KW-0804">Transcription</keyword>
<evidence type="ECO:0000256" key="1">
    <source>
        <dbReference type="ARBA" id="ARBA00004604"/>
    </source>
</evidence>
<evidence type="ECO:0000313" key="14">
    <source>
        <dbReference type="Proteomes" id="UP000005447"/>
    </source>
</evidence>
<dbReference type="RefSeq" id="XP_012999120.1">
    <property type="nucleotide sequence ID" value="XM_013143666.3"/>
</dbReference>
<organism evidence="13 14">
    <name type="scientific">Cavia porcellus</name>
    <name type="common">Guinea pig</name>
    <dbReference type="NCBI Taxonomy" id="10141"/>
    <lineage>
        <taxon>Eukaryota</taxon>
        <taxon>Metazoa</taxon>
        <taxon>Chordata</taxon>
        <taxon>Craniata</taxon>
        <taxon>Vertebrata</taxon>
        <taxon>Euteleostomi</taxon>
        <taxon>Mammalia</taxon>
        <taxon>Eutheria</taxon>
        <taxon>Euarchontoglires</taxon>
        <taxon>Glires</taxon>
        <taxon>Rodentia</taxon>
        <taxon>Hystricomorpha</taxon>
        <taxon>Caviidae</taxon>
        <taxon>Cavia</taxon>
    </lineage>
</organism>